<evidence type="ECO:0000256" key="5">
    <source>
        <dbReference type="ARBA" id="ARBA00023295"/>
    </source>
</evidence>
<dbReference type="GO" id="GO:0008843">
    <property type="term" value="F:endochitinase activity"/>
    <property type="evidence" value="ECO:0007669"/>
    <property type="project" value="UniProtKB-EC"/>
</dbReference>
<dbReference type="InterPro" id="IPR001223">
    <property type="entry name" value="Glyco_hydro18_cat"/>
</dbReference>
<reference evidence="9" key="1">
    <citation type="journal article" date="2020" name="mSystems">
        <title>Genome- and Community-Level Interaction Insights into Carbon Utilization and Element Cycling Functions of Hydrothermarchaeota in Hydrothermal Sediment.</title>
        <authorList>
            <person name="Zhou Z."/>
            <person name="Liu Y."/>
            <person name="Xu W."/>
            <person name="Pan J."/>
            <person name="Luo Z.H."/>
            <person name="Li M."/>
        </authorList>
    </citation>
    <scope>NUCLEOTIDE SEQUENCE [LARGE SCALE GENOMIC DNA]</scope>
    <source>
        <strain evidence="9">SpSt-751</strain>
    </source>
</reference>
<evidence type="ECO:0000256" key="7">
    <source>
        <dbReference type="RuleBase" id="RU004453"/>
    </source>
</evidence>
<dbReference type="PANTHER" id="PTHR11177:SF317">
    <property type="entry name" value="CHITINASE 12-RELATED"/>
    <property type="match status" value="1"/>
</dbReference>
<dbReference type="PROSITE" id="PS01095">
    <property type="entry name" value="GH18_1"/>
    <property type="match status" value="1"/>
</dbReference>
<dbReference type="Gene3D" id="3.10.50.10">
    <property type="match status" value="1"/>
</dbReference>
<keyword evidence="3 6" id="KW-0378">Hydrolase</keyword>
<dbReference type="CDD" id="cd06548">
    <property type="entry name" value="GH18_chitinase"/>
    <property type="match status" value="1"/>
</dbReference>
<keyword evidence="4" id="KW-0624">Polysaccharide degradation</keyword>
<dbReference type="AlphaFoldDB" id="A0A7C3SRY1"/>
<keyword evidence="5 6" id="KW-0326">Glycosidase</keyword>
<keyword evidence="4" id="KW-0146">Chitin degradation</keyword>
<comment type="caution">
    <text evidence="9">The sequence shown here is derived from an EMBL/GenBank/DDBJ whole genome shotgun (WGS) entry which is preliminary data.</text>
</comment>
<dbReference type="GO" id="GO:0006032">
    <property type="term" value="P:chitin catabolic process"/>
    <property type="evidence" value="ECO:0007669"/>
    <property type="project" value="UniProtKB-KW"/>
</dbReference>
<comment type="similarity">
    <text evidence="7">Belongs to the glycosyl hydrolase 18 family.</text>
</comment>
<evidence type="ECO:0000256" key="6">
    <source>
        <dbReference type="RuleBase" id="RU000489"/>
    </source>
</evidence>
<dbReference type="PANTHER" id="PTHR11177">
    <property type="entry name" value="CHITINASE"/>
    <property type="match status" value="1"/>
</dbReference>
<dbReference type="SUPFAM" id="SSF54556">
    <property type="entry name" value="Chitinase insertion domain"/>
    <property type="match status" value="1"/>
</dbReference>
<dbReference type="SUPFAM" id="SSF51445">
    <property type="entry name" value="(Trans)glycosidases"/>
    <property type="match status" value="1"/>
</dbReference>
<dbReference type="GO" id="GO:0008061">
    <property type="term" value="F:chitin binding"/>
    <property type="evidence" value="ECO:0007669"/>
    <property type="project" value="InterPro"/>
</dbReference>
<dbReference type="EMBL" id="DTGA01000164">
    <property type="protein sequence ID" value="HGB31495.1"/>
    <property type="molecule type" value="Genomic_DNA"/>
</dbReference>
<dbReference type="GO" id="GO:0005975">
    <property type="term" value="P:carbohydrate metabolic process"/>
    <property type="evidence" value="ECO:0007669"/>
    <property type="project" value="InterPro"/>
</dbReference>
<dbReference type="Pfam" id="PF00704">
    <property type="entry name" value="Glyco_hydro_18"/>
    <property type="match status" value="1"/>
</dbReference>
<proteinExistence type="inferred from homology"/>
<dbReference type="Gene3D" id="3.20.20.80">
    <property type="entry name" value="Glycosidases"/>
    <property type="match status" value="1"/>
</dbReference>
<dbReference type="EC" id="3.2.1.14" evidence="2"/>
<feature type="domain" description="GH18" evidence="8">
    <location>
        <begin position="4"/>
        <end position="376"/>
    </location>
</feature>
<keyword evidence="4" id="KW-0119">Carbohydrate metabolism</keyword>
<organism evidence="9">
    <name type="scientific">Dictyoglomus turgidum</name>
    <dbReference type="NCBI Taxonomy" id="513050"/>
    <lineage>
        <taxon>Bacteria</taxon>
        <taxon>Pseudomonadati</taxon>
        <taxon>Dictyoglomota</taxon>
        <taxon>Dictyoglomia</taxon>
        <taxon>Dictyoglomales</taxon>
        <taxon>Dictyoglomaceae</taxon>
        <taxon>Dictyoglomus</taxon>
    </lineage>
</organism>
<evidence type="ECO:0000259" key="8">
    <source>
        <dbReference type="PROSITE" id="PS51910"/>
    </source>
</evidence>
<evidence type="ECO:0000256" key="3">
    <source>
        <dbReference type="ARBA" id="ARBA00022801"/>
    </source>
</evidence>
<comment type="catalytic activity">
    <reaction evidence="1">
        <text>Random endo-hydrolysis of N-acetyl-beta-D-glucosaminide (1-&gt;4)-beta-linkages in chitin and chitodextrins.</text>
        <dbReference type="EC" id="3.2.1.14"/>
    </reaction>
</comment>
<accession>A0A7C3SRY1</accession>
<name>A0A7C3SRY1_9BACT</name>
<dbReference type="PROSITE" id="PS51910">
    <property type="entry name" value="GH18_2"/>
    <property type="match status" value="1"/>
</dbReference>
<gene>
    <name evidence="9" type="ORF">ENV35_06440</name>
</gene>
<evidence type="ECO:0000256" key="2">
    <source>
        <dbReference type="ARBA" id="ARBA00012729"/>
    </source>
</evidence>
<evidence type="ECO:0000256" key="1">
    <source>
        <dbReference type="ARBA" id="ARBA00000822"/>
    </source>
</evidence>
<dbReference type="InterPro" id="IPR001579">
    <property type="entry name" value="Glyco_hydro_18_chit_AS"/>
</dbReference>
<dbReference type="SMART" id="SM00636">
    <property type="entry name" value="Glyco_18"/>
    <property type="match status" value="1"/>
</dbReference>
<evidence type="ECO:0000256" key="4">
    <source>
        <dbReference type="ARBA" id="ARBA00023024"/>
    </source>
</evidence>
<evidence type="ECO:0000313" key="9">
    <source>
        <dbReference type="EMBL" id="HGB31495.1"/>
    </source>
</evidence>
<dbReference type="InterPro" id="IPR011583">
    <property type="entry name" value="Chitinase_II/V-like_cat"/>
</dbReference>
<sequence length="376" mass="43875">MLKKRIVGYFPEWKVKDEYLNYSVEEIPWNLLTHINYAFMKIVDGKVSPLEENLFSKNMEKFKNIKKEYKNIRVLISIGGWTDSGEFSDIALTHESRLGFAESALEIIREYGLDGIDIDWEFPVEGGLPTNKKRPEDKQNFTLLLKDIREVLTKAEDKDNKHYLLTIAGPAGFRQIQNTEPDKYHIYLDFINLMTYDFHGIWDKYTNHHSPLFSNPKDPDPISRERANCDFAVKEYLKYGVPSEKIVLGVPFYGKGWICEDNGDNGLFAKVIGIPMGIHDSEDNPSGSNPFFFIKGVLENNPKYNKFRDEDARVPWLWNSEEKIFYSYDDEISITEKCKYVINKNLGGIMIWEITEDYPYKGNTLLKIIYENFKEE</sequence>
<protein>
    <recommendedName>
        <fullName evidence="2">chitinase</fullName>
        <ecNumber evidence="2">3.2.1.14</ecNumber>
    </recommendedName>
</protein>
<dbReference type="InterPro" id="IPR017853">
    <property type="entry name" value="GH"/>
</dbReference>
<dbReference type="InterPro" id="IPR050314">
    <property type="entry name" value="Glycosyl_Hydrlase_18"/>
</dbReference>
<dbReference type="InterPro" id="IPR029070">
    <property type="entry name" value="Chitinase_insertion_sf"/>
</dbReference>